<dbReference type="Proteomes" id="UP001184853">
    <property type="component" value="Unassembled WGS sequence"/>
</dbReference>
<gene>
    <name evidence="1" type="ORF">J2781_000694</name>
</gene>
<organism evidence="1 2">
    <name type="scientific">Chryseobacterium geocarposphaerae</name>
    <dbReference type="NCBI Taxonomy" id="1416776"/>
    <lineage>
        <taxon>Bacteria</taxon>
        <taxon>Pseudomonadati</taxon>
        <taxon>Bacteroidota</taxon>
        <taxon>Flavobacteriia</taxon>
        <taxon>Flavobacteriales</taxon>
        <taxon>Weeksellaceae</taxon>
        <taxon>Chryseobacterium group</taxon>
        <taxon>Chryseobacterium</taxon>
    </lineage>
</organism>
<sequence length="145" mass="17121">MMKKSVLFSLIFLLFLGCTEYSTIGYRKSNIDLNDYDVRVGFLINHYSKQNEFPKRGLIFHLKNKYGSEKKTEIINVTSKMYGAIDIQKKRSYFDKEYVFYLKDLSFEKQQITKKKILDDTITAQIRENGVVKTILFFNDISEKP</sequence>
<accession>A0ABU1LB05</accession>
<evidence type="ECO:0000313" key="2">
    <source>
        <dbReference type="Proteomes" id="UP001184853"/>
    </source>
</evidence>
<dbReference type="EMBL" id="JAVDQS010000001">
    <property type="protein sequence ID" value="MDR6403790.1"/>
    <property type="molecule type" value="Genomic_DNA"/>
</dbReference>
<evidence type="ECO:0000313" key="1">
    <source>
        <dbReference type="EMBL" id="MDR6403790.1"/>
    </source>
</evidence>
<reference evidence="1 2" key="1">
    <citation type="submission" date="2023-07" db="EMBL/GenBank/DDBJ databases">
        <title>Sorghum-associated microbial communities from plants grown in Nebraska, USA.</title>
        <authorList>
            <person name="Schachtman D."/>
        </authorList>
    </citation>
    <scope>NUCLEOTIDE SEQUENCE [LARGE SCALE GENOMIC DNA]</scope>
    <source>
        <strain evidence="1 2">DS1709</strain>
    </source>
</reference>
<protein>
    <recommendedName>
        <fullName evidence="3">Lipoprotein</fullName>
    </recommendedName>
</protein>
<dbReference type="RefSeq" id="WP_147297022.1">
    <property type="nucleotide sequence ID" value="NZ_JAVDQS010000001.1"/>
</dbReference>
<keyword evidence="2" id="KW-1185">Reference proteome</keyword>
<comment type="caution">
    <text evidence="1">The sequence shown here is derived from an EMBL/GenBank/DDBJ whole genome shotgun (WGS) entry which is preliminary data.</text>
</comment>
<proteinExistence type="predicted"/>
<evidence type="ECO:0008006" key="3">
    <source>
        <dbReference type="Google" id="ProtNLM"/>
    </source>
</evidence>
<name>A0ABU1LB05_9FLAO</name>
<dbReference type="PROSITE" id="PS51257">
    <property type="entry name" value="PROKAR_LIPOPROTEIN"/>
    <property type="match status" value="1"/>
</dbReference>